<dbReference type="InterPro" id="IPR015262">
    <property type="entry name" value="tRNA_Ile_lys_synt_subst-bd"/>
</dbReference>
<evidence type="ECO:0000313" key="3">
    <source>
        <dbReference type="Proteomes" id="UP000003656"/>
    </source>
</evidence>
<comment type="caution">
    <text evidence="2">The sequence shown here is derived from an EMBL/GenBank/DDBJ whole genome shotgun (WGS) entry which is preliminary data.</text>
</comment>
<dbReference type="RefSeq" id="WP_006295143.1">
    <property type="nucleotide sequence ID" value="NZ_ABXB03000003.1"/>
</dbReference>
<dbReference type="Proteomes" id="UP000003656">
    <property type="component" value="Unassembled WGS sequence"/>
</dbReference>
<organism evidence="2 3">
    <name type="scientific">Bifidobacterium gallicum DSM 20093 = LMG 11596</name>
    <dbReference type="NCBI Taxonomy" id="561180"/>
    <lineage>
        <taxon>Bacteria</taxon>
        <taxon>Bacillati</taxon>
        <taxon>Actinomycetota</taxon>
        <taxon>Actinomycetes</taxon>
        <taxon>Bifidobacteriales</taxon>
        <taxon>Bifidobacteriaceae</taxon>
        <taxon>Bifidobacterium</taxon>
    </lineage>
</organism>
<evidence type="ECO:0000313" key="2">
    <source>
        <dbReference type="EMBL" id="EFA22663.1"/>
    </source>
</evidence>
<gene>
    <name evidence="2" type="ORF">BIFGAL_03690</name>
</gene>
<reference evidence="2 3" key="1">
    <citation type="submission" date="2009-11" db="EMBL/GenBank/DDBJ databases">
        <authorList>
            <person name="Weinstock G."/>
            <person name="Sodergren E."/>
            <person name="Clifton S."/>
            <person name="Fulton L."/>
            <person name="Fulton B."/>
            <person name="Courtney L."/>
            <person name="Fronick C."/>
            <person name="Harrison M."/>
            <person name="Strong C."/>
            <person name="Farmer C."/>
            <person name="Delahaunty K."/>
            <person name="Markovic C."/>
            <person name="Hall O."/>
            <person name="Minx P."/>
            <person name="Tomlinson C."/>
            <person name="Mitreva M."/>
            <person name="Nelson J."/>
            <person name="Hou S."/>
            <person name="Wollam A."/>
            <person name="Pepin K.H."/>
            <person name="Johnson M."/>
            <person name="Bhonagiri V."/>
            <person name="Nash W.E."/>
            <person name="Warren W."/>
            <person name="Chinwalla A."/>
            <person name="Mardis E.R."/>
            <person name="Wilson R.K."/>
        </authorList>
    </citation>
    <scope>NUCLEOTIDE SEQUENCE [LARGE SCALE GENOMIC DNA]</scope>
    <source>
        <strain evidence="2 3">DSM 20093</strain>
    </source>
</reference>
<proteinExistence type="predicted"/>
<evidence type="ECO:0000259" key="1">
    <source>
        <dbReference type="Pfam" id="PF09179"/>
    </source>
</evidence>
<dbReference type="AlphaFoldDB" id="D1NV12"/>
<dbReference type="GO" id="GO:0008033">
    <property type="term" value="P:tRNA processing"/>
    <property type="evidence" value="ECO:0007669"/>
    <property type="project" value="InterPro"/>
</dbReference>
<dbReference type="Pfam" id="PF09179">
    <property type="entry name" value="TilS"/>
    <property type="match status" value="1"/>
</dbReference>
<protein>
    <recommendedName>
        <fullName evidence="1">tRNA(Ile)-lysidine synthase substrate-binding domain-containing protein</fullName>
    </recommendedName>
</protein>
<dbReference type="GO" id="GO:0005524">
    <property type="term" value="F:ATP binding"/>
    <property type="evidence" value="ECO:0007669"/>
    <property type="project" value="InterPro"/>
</dbReference>
<sequence>MVSRLASFAAANRDDVDFLQEQAALVYEQAVSFGAQSVDNADGISDVATDSGTTLALIDRDVLLEAHPALRRRVLARVFAQLNIRASAVHVTAALNLIENQQSRGVQLPAGYVLKRYGHVIRLCHDNVHANRGYSGKHRS</sequence>
<dbReference type="GO" id="GO:0016879">
    <property type="term" value="F:ligase activity, forming carbon-nitrogen bonds"/>
    <property type="evidence" value="ECO:0007669"/>
    <property type="project" value="InterPro"/>
</dbReference>
<dbReference type="SUPFAM" id="SSF82829">
    <property type="entry name" value="MesJ substrate recognition domain-like"/>
    <property type="match status" value="1"/>
</dbReference>
<dbReference type="EMBL" id="ABXB03000003">
    <property type="protein sequence ID" value="EFA22663.1"/>
    <property type="molecule type" value="Genomic_DNA"/>
</dbReference>
<dbReference type="Gene3D" id="1.20.59.20">
    <property type="match status" value="1"/>
</dbReference>
<dbReference type="GO" id="GO:0005737">
    <property type="term" value="C:cytoplasm"/>
    <property type="evidence" value="ECO:0007669"/>
    <property type="project" value="InterPro"/>
</dbReference>
<feature type="domain" description="tRNA(Ile)-lysidine synthase substrate-binding" evidence="1">
    <location>
        <begin position="60"/>
        <end position="118"/>
    </location>
</feature>
<accession>D1NV12</accession>
<dbReference type="STRING" id="561180.BIFGAL_03690"/>
<name>D1NV12_9BIFI</name>